<feature type="transmembrane region" description="Helical" evidence="1">
    <location>
        <begin position="7"/>
        <end position="27"/>
    </location>
</feature>
<gene>
    <name evidence="2" type="ORF">Z042_25335</name>
</gene>
<dbReference type="HOGENOM" id="CLU_2857395_0_0_6"/>
<name>A0A0D4ZXG8_9GAMM</name>
<sequence length="76" mass="8502">MYCNTSITLHLLRGVAALALLITAFLAHVHALVFILLLGAAFMLLRGCPMCWLASLFERLQSRKSISFENKDISHE</sequence>
<keyword evidence="1" id="KW-1133">Transmembrane helix</keyword>
<protein>
    <submittedName>
        <fullName evidence="2">Uncharacterized protein</fullName>
    </submittedName>
</protein>
<feature type="transmembrane region" description="Helical" evidence="1">
    <location>
        <begin position="33"/>
        <end position="57"/>
    </location>
</feature>
<dbReference type="KEGG" id="sfo:Z042_25335"/>
<keyword evidence="3" id="KW-1185">Reference proteome</keyword>
<keyword evidence="1" id="KW-0812">Transmembrane</keyword>
<evidence type="ECO:0000313" key="3">
    <source>
        <dbReference type="Proteomes" id="UP000019030"/>
    </source>
</evidence>
<dbReference type="Proteomes" id="UP000019030">
    <property type="component" value="Chromosome"/>
</dbReference>
<keyword evidence="1" id="KW-0472">Membrane</keyword>
<accession>A0A0D4ZXG8</accession>
<organism evidence="2 3">
    <name type="scientific">Chania multitudinisentens RB-25</name>
    <dbReference type="NCBI Taxonomy" id="1441930"/>
    <lineage>
        <taxon>Bacteria</taxon>
        <taxon>Pseudomonadati</taxon>
        <taxon>Pseudomonadota</taxon>
        <taxon>Gammaproteobacteria</taxon>
        <taxon>Enterobacterales</taxon>
        <taxon>Yersiniaceae</taxon>
        <taxon>Chania</taxon>
    </lineage>
</organism>
<reference evidence="2 3" key="1">
    <citation type="submission" date="2014-01" db="EMBL/GenBank/DDBJ databases">
        <title>Isolation of Serratia multitudinisentens RB-25 from Ex-Landfill site.</title>
        <authorList>
            <person name="Robson E.H.J."/>
        </authorList>
    </citation>
    <scope>NUCLEOTIDE SEQUENCE [LARGE SCALE GENOMIC DNA]</scope>
    <source>
        <strain evidence="2 3">RB-25</strain>
    </source>
</reference>
<dbReference type="AlphaFoldDB" id="A0A0D4ZXG8"/>
<evidence type="ECO:0000313" key="2">
    <source>
        <dbReference type="EMBL" id="AJW28882.1"/>
    </source>
</evidence>
<proteinExistence type="predicted"/>
<evidence type="ECO:0000256" key="1">
    <source>
        <dbReference type="SAM" id="Phobius"/>
    </source>
</evidence>
<reference evidence="2 3" key="2">
    <citation type="submission" date="2015-03" db="EMBL/GenBank/DDBJ databases">
        <authorList>
            <person name="Chan K.-G."/>
        </authorList>
    </citation>
    <scope>NUCLEOTIDE SEQUENCE [LARGE SCALE GENOMIC DNA]</scope>
    <source>
        <strain evidence="2 3">RB-25</strain>
    </source>
</reference>
<dbReference type="EMBL" id="CP007044">
    <property type="protein sequence ID" value="AJW28882.1"/>
    <property type="molecule type" value="Genomic_DNA"/>
</dbReference>